<organism evidence="8 9">
    <name type="scientific">Ramazzottius varieornatus</name>
    <name type="common">Water bear</name>
    <name type="synonym">Tardigrade</name>
    <dbReference type="NCBI Taxonomy" id="947166"/>
    <lineage>
        <taxon>Eukaryota</taxon>
        <taxon>Metazoa</taxon>
        <taxon>Ecdysozoa</taxon>
        <taxon>Tardigrada</taxon>
        <taxon>Eutardigrada</taxon>
        <taxon>Parachela</taxon>
        <taxon>Hypsibioidea</taxon>
        <taxon>Ramazzottiidae</taxon>
        <taxon>Ramazzottius</taxon>
    </lineage>
</organism>
<evidence type="ECO:0000256" key="6">
    <source>
        <dbReference type="SAM" id="MobiDB-lite"/>
    </source>
</evidence>
<keyword evidence="2 7" id="KW-0812">Transmembrane</keyword>
<dbReference type="Pfam" id="PF00230">
    <property type="entry name" value="MIP"/>
    <property type="match status" value="1"/>
</dbReference>
<keyword evidence="3 7" id="KW-1133">Transmembrane helix</keyword>
<evidence type="ECO:0000256" key="2">
    <source>
        <dbReference type="ARBA" id="ARBA00022692"/>
    </source>
</evidence>
<evidence type="ECO:0000256" key="7">
    <source>
        <dbReference type="SAM" id="Phobius"/>
    </source>
</evidence>
<dbReference type="GO" id="GO:0015267">
    <property type="term" value="F:channel activity"/>
    <property type="evidence" value="ECO:0007669"/>
    <property type="project" value="InterPro"/>
</dbReference>
<comment type="caution">
    <text evidence="8">The sequence shown here is derived from an EMBL/GenBank/DDBJ whole genome shotgun (WGS) entry which is preliminary data.</text>
</comment>
<dbReference type="GO" id="GO:0005737">
    <property type="term" value="C:cytoplasm"/>
    <property type="evidence" value="ECO:0007669"/>
    <property type="project" value="TreeGrafter"/>
</dbReference>
<dbReference type="InterPro" id="IPR023271">
    <property type="entry name" value="Aquaporin-like"/>
</dbReference>
<dbReference type="InterPro" id="IPR051883">
    <property type="entry name" value="AQP11/12_channel"/>
</dbReference>
<protein>
    <submittedName>
        <fullName evidence="8">AQP11</fullName>
    </submittedName>
</protein>
<dbReference type="InterPro" id="IPR000425">
    <property type="entry name" value="MIP"/>
</dbReference>
<accession>A0A1D1V1T4</accession>
<feature type="transmembrane region" description="Helical" evidence="7">
    <location>
        <begin position="107"/>
        <end position="131"/>
    </location>
</feature>
<dbReference type="Gene3D" id="1.20.1080.10">
    <property type="entry name" value="Glycerol uptake facilitator protein"/>
    <property type="match status" value="1"/>
</dbReference>
<keyword evidence="5 7" id="KW-0472">Membrane</keyword>
<dbReference type="OrthoDB" id="1580043at2759"/>
<dbReference type="Proteomes" id="UP000186922">
    <property type="component" value="Unassembled WGS sequence"/>
</dbReference>
<feature type="compositionally biased region" description="Basic residues" evidence="6">
    <location>
        <begin position="286"/>
        <end position="297"/>
    </location>
</feature>
<dbReference type="GO" id="GO:0016020">
    <property type="term" value="C:membrane"/>
    <property type="evidence" value="ECO:0007669"/>
    <property type="project" value="UniProtKB-SubCell"/>
</dbReference>
<sequence length="308" mass="34325">MAHILQTPLGSLLAQISSTQCAVVLVQKLDRGHDRFIEELICAFQIAVLSEELIIIHTAYGLIAYSVGMFLTGVLCIMTENRGMLSNPVSTIHLHTREDRLSEVAKMVVSISAQIFAAVVGGRYVIWMWSTELLNSEMTKEYTSKICQSELQVPMMIGLLVEAVTTFICRIVQHRDDRHTGGVVSVALTGVLCHLAARPLTGGYRNPSLAFGASYSCSGHDNYEFFAVYLAGPILAGYLVGQYGDDIWWHLTGHEVHRRPLVDHRGEPSHYSRLSPRENAQSHHSQPSRHGHHHHNYHLPLQQLSSLT</sequence>
<evidence type="ECO:0000256" key="1">
    <source>
        <dbReference type="ARBA" id="ARBA00004141"/>
    </source>
</evidence>
<feature type="transmembrane region" description="Helical" evidence="7">
    <location>
        <begin position="151"/>
        <end position="172"/>
    </location>
</feature>
<gene>
    <name evidence="8" type="primary">RvY_07346</name>
    <name evidence="8" type="synonym">RvY_07346.1</name>
    <name evidence="8" type="ORF">RvY_07346-1</name>
</gene>
<dbReference type="PANTHER" id="PTHR21191:SF16">
    <property type="entry name" value="AQUAPORIN"/>
    <property type="match status" value="1"/>
</dbReference>
<dbReference type="EMBL" id="BDGG01000003">
    <property type="protein sequence ID" value="GAU95789.1"/>
    <property type="molecule type" value="Genomic_DNA"/>
</dbReference>
<feature type="region of interest" description="Disordered" evidence="6">
    <location>
        <begin position="263"/>
        <end position="308"/>
    </location>
</feature>
<dbReference type="SUPFAM" id="SSF81338">
    <property type="entry name" value="Aquaporin-like"/>
    <property type="match status" value="1"/>
</dbReference>
<dbReference type="PANTHER" id="PTHR21191">
    <property type="entry name" value="AQUAPORIN"/>
    <property type="match status" value="1"/>
</dbReference>
<reference evidence="8 9" key="1">
    <citation type="journal article" date="2016" name="Nat. Commun.">
        <title>Extremotolerant tardigrade genome and improved radiotolerance of human cultured cells by tardigrade-unique protein.</title>
        <authorList>
            <person name="Hashimoto T."/>
            <person name="Horikawa D.D."/>
            <person name="Saito Y."/>
            <person name="Kuwahara H."/>
            <person name="Kozuka-Hata H."/>
            <person name="Shin-I T."/>
            <person name="Minakuchi Y."/>
            <person name="Ohishi K."/>
            <person name="Motoyama A."/>
            <person name="Aizu T."/>
            <person name="Enomoto A."/>
            <person name="Kondo K."/>
            <person name="Tanaka S."/>
            <person name="Hara Y."/>
            <person name="Koshikawa S."/>
            <person name="Sagara H."/>
            <person name="Miura T."/>
            <person name="Yokobori S."/>
            <person name="Miyagawa K."/>
            <person name="Suzuki Y."/>
            <person name="Kubo T."/>
            <person name="Oyama M."/>
            <person name="Kohara Y."/>
            <person name="Fujiyama A."/>
            <person name="Arakawa K."/>
            <person name="Katayama T."/>
            <person name="Toyoda A."/>
            <person name="Kunieda T."/>
        </authorList>
    </citation>
    <scope>NUCLEOTIDE SEQUENCE [LARGE SCALE GENOMIC DNA]</scope>
    <source>
        <strain evidence="8 9">YOKOZUNA-1</strain>
    </source>
</reference>
<evidence type="ECO:0000256" key="5">
    <source>
        <dbReference type="ARBA" id="ARBA00023136"/>
    </source>
</evidence>
<evidence type="ECO:0000256" key="4">
    <source>
        <dbReference type="ARBA" id="ARBA00023016"/>
    </source>
</evidence>
<dbReference type="STRING" id="947166.A0A1D1V1T4"/>
<name>A0A1D1V1T4_RAMVA</name>
<evidence type="ECO:0000313" key="9">
    <source>
        <dbReference type="Proteomes" id="UP000186922"/>
    </source>
</evidence>
<keyword evidence="4" id="KW-0346">Stress response</keyword>
<comment type="subcellular location">
    <subcellularLocation>
        <location evidence="1">Membrane</location>
        <topology evidence="1">Multi-pass membrane protein</topology>
    </subcellularLocation>
</comment>
<proteinExistence type="predicted"/>
<evidence type="ECO:0000313" key="8">
    <source>
        <dbReference type="EMBL" id="GAU95789.1"/>
    </source>
</evidence>
<evidence type="ECO:0000256" key="3">
    <source>
        <dbReference type="ARBA" id="ARBA00022989"/>
    </source>
</evidence>
<dbReference type="AlphaFoldDB" id="A0A1D1V1T4"/>
<keyword evidence="9" id="KW-1185">Reference proteome</keyword>
<feature type="transmembrane region" description="Helical" evidence="7">
    <location>
        <begin position="54"/>
        <end position="77"/>
    </location>
</feature>